<feature type="region of interest" description="Disordered" evidence="1">
    <location>
        <begin position="632"/>
        <end position="674"/>
    </location>
</feature>
<name>A0A226DN76_FOLCA</name>
<feature type="transmembrane region" description="Helical" evidence="2">
    <location>
        <begin position="204"/>
        <end position="223"/>
    </location>
</feature>
<evidence type="ECO:0000256" key="1">
    <source>
        <dbReference type="SAM" id="MobiDB-lite"/>
    </source>
</evidence>
<feature type="transmembrane region" description="Helical" evidence="2">
    <location>
        <begin position="258"/>
        <end position="277"/>
    </location>
</feature>
<organism evidence="3 4">
    <name type="scientific">Folsomia candida</name>
    <name type="common">Springtail</name>
    <dbReference type="NCBI Taxonomy" id="158441"/>
    <lineage>
        <taxon>Eukaryota</taxon>
        <taxon>Metazoa</taxon>
        <taxon>Ecdysozoa</taxon>
        <taxon>Arthropoda</taxon>
        <taxon>Hexapoda</taxon>
        <taxon>Collembola</taxon>
        <taxon>Entomobryomorpha</taxon>
        <taxon>Isotomoidea</taxon>
        <taxon>Isotomidae</taxon>
        <taxon>Proisotominae</taxon>
        <taxon>Folsomia</taxon>
    </lineage>
</organism>
<feature type="compositionally biased region" description="Low complexity" evidence="1">
    <location>
        <begin position="637"/>
        <end position="646"/>
    </location>
</feature>
<evidence type="ECO:0000313" key="4">
    <source>
        <dbReference type="Proteomes" id="UP000198287"/>
    </source>
</evidence>
<evidence type="ECO:0000256" key="2">
    <source>
        <dbReference type="SAM" id="Phobius"/>
    </source>
</evidence>
<accession>A0A226DN76</accession>
<evidence type="ECO:0000313" key="3">
    <source>
        <dbReference type="EMBL" id="OXA46992.1"/>
    </source>
</evidence>
<feature type="transmembrane region" description="Helical" evidence="2">
    <location>
        <begin position="531"/>
        <end position="552"/>
    </location>
</feature>
<reference evidence="3 4" key="1">
    <citation type="submission" date="2015-12" db="EMBL/GenBank/DDBJ databases">
        <title>The genome of Folsomia candida.</title>
        <authorList>
            <person name="Faddeeva A."/>
            <person name="Derks M.F."/>
            <person name="Anvar Y."/>
            <person name="Smit S."/>
            <person name="Van Straalen N."/>
            <person name="Roelofs D."/>
        </authorList>
    </citation>
    <scope>NUCLEOTIDE SEQUENCE [LARGE SCALE GENOMIC DNA]</scope>
    <source>
        <strain evidence="3 4">VU population</strain>
        <tissue evidence="3">Whole body</tissue>
    </source>
</reference>
<proteinExistence type="predicted"/>
<keyword evidence="2" id="KW-0812">Transmembrane</keyword>
<dbReference type="EMBL" id="LNIX01000014">
    <property type="protein sequence ID" value="OXA46992.1"/>
    <property type="molecule type" value="Genomic_DNA"/>
</dbReference>
<keyword evidence="2" id="KW-1133">Transmembrane helix</keyword>
<dbReference type="Proteomes" id="UP000198287">
    <property type="component" value="Unassembled WGS sequence"/>
</dbReference>
<comment type="caution">
    <text evidence="3">The sequence shown here is derived from an EMBL/GenBank/DDBJ whole genome shotgun (WGS) entry which is preliminary data.</text>
</comment>
<keyword evidence="2" id="KW-0472">Membrane</keyword>
<dbReference type="OrthoDB" id="8299140at2759"/>
<protein>
    <submittedName>
        <fullName evidence="3">Uncharacterized protein</fullName>
    </submittedName>
</protein>
<sequence>MHQVLANKTIRYPVRHRDTGYLLLDGILDNFGIIFSVHHNAFILCVQPIQRVSENIYSTDCMVINNNIIPLFTELLSAPNYWMLNTHREFYKKHSNDIAKLAFTSNPFLRLEKHLVYQHLFQTVFRQANASLYISGNGPESKSKYGGVLILRKYDLPLYDVEILPDCFFGKIVPLKFLGYQFLTCSSDKSISFGFYFVPFKIEVWGSITASIIILVTALQFYYKYDITASFSFSPCLFVSAFMFEEAQAVPKRLERQIFFRLLISGWILMSNCYNGIMISELNSPLPPFNIPERFQDLICEDQHFLELRREDANLSNWVDTRVKLLLQYLTDLSKWMPLPVEQRARMLRPYINSDCYKILSPPSEEFMFQIFDLLYLTAISSSYHGHKLYLEELTILLLSNPKHAFIPKTFDFTNKKELMLRARESIEKEIVQCGKSAYVLQAADSGMTYEHLSKKYFKTKFYKSRDIIGLAPFGWAFEREGNSKVPIYFQSMFETGVHGRLETEIQNLEVHHHNYSAIISHNSAIGLDGAFITLFILCGTSLIIAMLVWILECRDICKAIVLESIRKLLSGLFASRGGILVDASTQLFVKKSGENMQKNNIIAVAAILLVILVTTISIWLISYPKHTPDDEEGLVPTTTTSTASPPTTPTMQLHDYRTNKEKVKGSFPRCPSN</sequence>
<dbReference type="AlphaFoldDB" id="A0A226DN76"/>
<feature type="transmembrane region" description="Helical" evidence="2">
    <location>
        <begin position="601"/>
        <end position="622"/>
    </location>
</feature>
<feature type="compositionally biased region" description="Basic and acidic residues" evidence="1">
    <location>
        <begin position="655"/>
        <end position="665"/>
    </location>
</feature>
<keyword evidence="4" id="KW-1185">Reference proteome</keyword>
<gene>
    <name evidence="3" type="ORF">Fcan01_18200</name>
</gene>